<feature type="compositionally biased region" description="Acidic residues" evidence="1">
    <location>
        <begin position="87"/>
        <end position="100"/>
    </location>
</feature>
<keyword evidence="3" id="KW-1185">Reference proteome</keyword>
<name>A0A2G8RTL5_9APHY</name>
<dbReference type="Proteomes" id="UP000230002">
    <property type="component" value="Unassembled WGS sequence"/>
</dbReference>
<sequence length="135" mass="14332">MHGGCICFPAAPEERARMTACSSNTGGYSRRRRPFFSMTFSANGRSDTMSSIRYTVPCPPFPSTRTGRKSAAERTRPSRPRKGGGGDGDDDGDAWGEDDAVVGVSGKGNGGRGSGAHAGERERRASWTWRKTGAG</sequence>
<evidence type="ECO:0000256" key="1">
    <source>
        <dbReference type="SAM" id="MobiDB-lite"/>
    </source>
</evidence>
<protein>
    <submittedName>
        <fullName evidence="2">Uncharacterized protein</fullName>
    </submittedName>
</protein>
<comment type="caution">
    <text evidence="2">The sequence shown here is derived from an EMBL/GenBank/DDBJ whole genome shotgun (WGS) entry which is preliminary data.</text>
</comment>
<evidence type="ECO:0000313" key="3">
    <source>
        <dbReference type="Proteomes" id="UP000230002"/>
    </source>
</evidence>
<dbReference type="EMBL" id="AYKW01000056">
    <property type="protein sequence ID" value="PIL24688.1"/>
    <property type="molecule type" value="Genomic_DNA"/>
</dbReference>
<accession>A0A2G8RTL5</accession>
<reference evidence="2 3" key="1">
    <citation type="journal article" date="2015" name="Sci. Rep.">
        <title>Chromosome-level genome map provides insights into diverse defense mechanisms in the medicinal fungus Ganoderma sinense.</title>
        <authorList>
            <person name="Zhu Y."/>
            <person name="Xu J."/>
            <person name="Sun C."/>
            <person name="Zhou S."/>
            <person name="Xu H."/>
            <person name="Nelson D.R."/>
            <person name="Qian J."/>
            <person name="Song J."/>
            <person name="Luo H."/>
            <person name="Xiang L."/>
            <person name="Li Y."/>
            <person name="Xu Z."/>
            <person name="Ji A."/>
            <person name="Wang L."/>
            <person name="Lu S."/>
            <person name="Hayward A."/>
            <person name="Sun W."/>
            <person name="Li X."/>
            <person name="Schwartz D.C."/>
            <person name="Wang Y."/>
            <person name="Chen S."/>
        </authorList>
    </citation>
    <scope>NUCLEOTIDE SEQUENCE [LARGE SCALE GENOMIC DNA]</scope>
    <source>
        <strain evidence="2 3">ZZ0214-1</strain>
    </source>
</reference>
<gene>
    <name evidence="2" type="ORF">GSI_12572</name>
</gene>
<evidence type="ECO:0000313" key="2">
    <source>
        <dbReference type="EMBL" id="PIL24688.1"/>
    </source>
</evidence>
<dbReference type="AlphaFoldDB" id="A0A2G8RTL5"/>
<feature type="compositionally biased region" description="Gly residues" evidence="1">
    <location>
        <begin position="105"/>
        <end position="116"/>
    </location>
</feature>
<organism evidence="2 3">
    <name type="scientific">Ganoderma sinense ZZ0214-1</name>
    <dbReference type="NCBI Taxonomy" id="1077348"/>
    <lineage>
        <taxon>Eukaryota</taxon>
        <taxon>Fungi</taxon>
        <taxon>Dikarya</taxon>
        <taxon>Basidiomycota</taxon>
        <taxon>Agaricomycotina</taxon>
        <taxon>Agaricomycetes</taxon>
        <taxon>Polyporales</taxon>
        <taxon>Polyporaceae</taxon>
        <taxon>Ganoderma</taxon>
    </lineage>
</organism>
<feature type="region of interest" description="Disordered" evidence="1">
    <location>
        <begin position="45"/>
        <end position="135"/>
    </location>
</feature>
<proteinExistence type="predicted"/>